<dbReference type="Gene3D" id="3.40.190.10">
    <property type="entry name" value="Periplasmic binding protein-like II"/>
    <property type="match status" value="2"/>
</dbReference>
<accession>A0ABU8VMH7</accession>
<feature type="domain" description="HTH lysR-type" evidence="5">
    <location>
        <begin position="3"/>
        <end position="61"/>
    </location>
</feature>
<dbReference type="Gene3D" id="1.10.10.10">
    <property type="entry name" value="Winged helix-like DNA-binding domain superfamily/Winged helix DNA-binding domain"/>
    <property type="match status" value="1"/>
</dbReference>
<evidence type="ECO:0000256" key="3">
    <source>
        <dbReference type="ARBA" id="ARBA00023125"/>
    </source>
</evidence>
<evidence type="ECO:0000256" key="4">
    <source>
        <dbReference type="ARBA" id="ARBA00023163"/>
    </source>
</evidence>
<dbReference type="InterPro" id="IPR005119">
    <property type="entry name" value="LysR_subst-bd"/>
</dbReference>
<evidence type="ECO:0000259" key="5">
    <source>
        <dbReference type="PROSITE" id="PS50931"/>
    </source>
</evidence>
<organism evidence="6 7">
    <name type="scientific">Variovorax ureilyticus</name>
    <dbReference type="NCBI Taxonomy" id="1836198"/>
    <lineage>
        <taxon>Bacteria</taxon>
        <taxon>Pseudomonadati</taxon>
        <taxon>Pseudomonadota</taxon>
        <taxon>Betaproteobacteria</taxon>
        <taxon>Burkholderiales</taxon>
        <taxon>Comamonadaceae</taxon>
        <taxon>Variovorax</taxon>
    </lineage>
</organism>
<dbReference type="SUPFAM" id="SSF53850">
    <property type="entry name" value="Periplasmic binding protein-like II"/>
    <property type="match status" value="1"/>
</dbReference>
<dbReference type="EMBL" id="JBBKZU010000015">
    <property type="protein sequence ID" value="MEJ8814872.1"/>
    <property type="molecule type" value="Genomic_DNA"/>
</dbReference>
<dbReference type="RefSeq" id="WP_340360097.1">
    <property type="nucleotide sequence ID" value="NZ_JBBKZU010000015.1"/>
</dbReference>
<evidence type="ECO:0000313" key="7">
    <source>
        <dbReference type="Proteomes" id="UP001365846"/>
    </source>
</evidence>
<gene>
    <name evidence="6" type="ORF">WKW77_27625</name>
</gene>
<name>A0ABU8VMH7_9BURK</name>
<keyword evidence="2" id="KW-0805">Transcription regulation</keyword>
<evidence type="ECO:0000256" key="2">
    <source>
        <dbReference type="ARBA" id="ARBA00023015"/>
    </source>
</evidence>
<evidence type="ECO:0000313" key="6">
    <source>
        <dbReference type="EMBL" id="MEJ8814872.1"/>
    </source>
</evidence>
<keyword evidence="4" id="KW-0804">Transcription</keyword>
<reference evidence="6 7" key="1">
    <citation type="submission" date="2024-03" db="EMBL/GenBank/DDBJ databases">
        <title>Novel species of the genus Variovorax.</title>
        <authorList>
            <person name="Liu Q."/>
            <person name="Xin Y.-H."/>
        </authorList>
    </citation>
    <scope>NUCLEOTIDE SEQUENCE [LARGE SCALE GENOMIC DNA]</scope>
    <source>
        <strain evidence="6 7">KACC 18899</strain>
    </source>
</reference>
<dbReference type="PANTHER" id="PTHR30419:SF28">
    <property type="entry name" value="HTH-TYPE TRANSCRIPTIONAL REGULATOR BSDA"/>
    <property type="match status" value="1"/>
</dbReference>
<evidence type="ECO:0000256" key="1">
    <source>
        <dbReference type="ARBA" id="ARBA00009437"/>
    </source>
</evidence>
<dbReference type="InterPro" id="IPR000847">
    <property type="entry name" value="LysR_HTH_N"/>
</dbReference>
<comment type="caution">
    <text evidence="6">The sequence shown here is derived from an EMBL/GenBank/DDBJ whole genome shotgun (WGS) entry which is preliminary data.</text>
</comment>
<dbReference type="SUPFAM" id="SSF46785">
    <property type="entry name" value="Winged helix' DNA-binding domain"/>
    <property type="match status" value="1"/>
</dbReference>
<keyword evidence="3" id="KW-0238">DNA-binding</keyword>
<dbReference type="Pfam" id="PF00126">
    <property type="entry name" value="HTH_1"/>
    <property type="match status" value="1"/>
</dbReference>
<dbReference type="PROSITE" id="PS50931">
    <property type="entry name" value="HTH_LYSR"/>
    <property type="match status" value="1"/>
</dbReference>
<keyword evidence="7" id="KW-1185">Reference proteome</keyword>
<proteinExistence type="inferred from homology"/>
<protein>
    <submittedName>
        <fullName evidence="6">LysR substrate-binding domain-containing protein</fullName>
    </submittedName>
</protein>
<sequence>MPITFQQLRCVRQVVDSGFSVSRAAESLHTTQPGVSKMIRALEKEIGVELFARSGNRLTALTEPGQEALSLCARVLQDAQALKRLRLDLPAESEGTLRVGTTHIHARYSLIDVTRRFLAVYPQVKLEFTVGPPTQILAGITAGTIDIGLCTLPDTVPKGVVSVKAYDIDRCLIVPPRHPLLKMGKLGKLTMEQIARWPLITYDTSFTSGSVVQGEFRRHGITPWIVMRAMDASIIKAYVAAGVGVAVLQKMAFNAALDKDLRAVAVDHLFPSSSAMISLRRDHLLKKFAFDFIQMVAPEWSREAINARLF</sequence>
<dbReference type="Proteomes" id="UP001365846">
    <property type="component" value="Unassembled WGS sequence"/>
</dbReference>
<dbReference type="PANTHER" id="PTHR30419">
    <property type="entry name" value="HTH-TYPE TRANSCRIPTIONAL REGULATOR YBHD"/>
    <property type="match status" value="1"/>
</dbReference>
<dbReference type="Pfam" id="PF03466">
    <property type="entry name" value="LysR_substrate"/>
    <property type="match status" value="1"/>
</dbReference>
<dbReference type="InterPro" id="IPR036390">
    <property type="entry name" value="WH_DNA-bd_sf"/>
</dbReference>
<dbReference type="InterPro" id="IPR036388">
    <property type="entry name" value="WH-like_DNA-bd_sf"/>
</dbReference>
<dbReference type="PRINTS" id="PR00039">
    <property type="entry name" value="HTHLYSR"/>
</dbReference>
<dbReference type="InterPro" id="IPR050950">
    <property type="entry name" value="HTH-type_LysR_regulators"/>
</dbReference>
<comment type="similarity">
    <text evidence="1">Belongs to the LysR transcriptional regulatory family.</text>
</comment>